<dbReference type="AlphaFoldDB" id="A0A366H316"/>
<comment type="caution">
    <text evidence="1">The sequence shown here is derived from an EMBL/GenBank/DDBJ whole genome shotgun (WGS) entry which is preliminary data.</text>
</comment>
<gene>
    <name evidence="1" type="ORF">DES53_12034</name>
</gene>
<protein>
    <submittedName>
        <fullName evidence="1">Uncharacterized protein</fullName>
    </submittedName>
</protein>
<reference evidence="1 2" key="1">
    <citation type="submission" date="2018-06" db="EMBL/GenBank/DDBJ databases">
        <title>Genomic Encyclopedia of Type Strains, Phase IV (KMG-IV): sequencing the most valuable type-strain genomes for metagenomic binning, comparative biology and taxonomic classification.</title>
        <authorList>
            <person name="Goeker M."/>
        </authorList>
    </citation>
    <scope>NUCLEOTIDE SEQUENCE [LARGE SCALE GENOMIC DNA]</scope>
    <source>
        <strain evidence="1 2">DSM 25532</strain>
    </source>
</reference>
<organism evidence="1 2">
    <name type="scientific">Roseimicrobium gellanilyticum</name>
    <dbReference type="NCBI Taxonomy" id="748857"/>
    <lineage>
        <taxon>Bacteria</taxon>
        <taxon>Pseudomonadati</taxon>
        <taxon>Verrucomicrobiota</taxon>
        <taxon>Verrucomicrobiia</taxon>
        <taxon>Verrucomicrobiales</taxon>
        <taxon>Verrucomicrobiaceae</taxon>
        <taxon>Roseimicrobium</taxon>
    </lineage>
</organism>
<keyword evidence="2" id="KW-1185">Reference proteome</keyword>
<dbReference type="EMBL" id="QNRR01000020">
    <property type="protein sequence ID" value="RBP35666.1"/>
    <property type="molecule type" value="Genomic_DNA"/>
</dbReference>
<name>A0A366H316_9BACT</name>
<evidence type="ECO:0000313" key="2">
    <source>
        <dbReference type="Proteomes" id="UP000253426"/>
    </source>
</evidence>
<dbReference type="Proteomes" id="UP000253426">
    <property type="component" value="Unassembled WGS sequence"/>
</dbReference>
<accession>A0A366H316</accession>
<proteinExistence type="predicted"/>
<evidence type="ECO:0000313" key="1">
    <source>
        <dbReference type="EMBL" id="RBP35666.1"/>
    </source>
</evidence>
<sequence length="137" mass="15239">MATESSDIDFCGNSSDVYQSRTALHFYMIAREFIETCSGLSESALQALLKEDMSNNDDDVVWALRDQHGKCLLTTYACTEFVAWIKFSENCVEDEVAFRRQGCTLTRHHATGPIPERLESCMLTADASAQTETSGPP</sequence>